<organism evidence="2 3">
    <name type="scientific">Perca flavescens</name>
    <name type="common">American yellow perch</name>
    <name type="synonym">Morone flavescens</name>
    <dbReference type="NCBI Taxonomy" id="8167"/>
    <lineage>
        <taxon>Eukaryota</taxon>
        <taxon>Metazoa</taxon>
        <taxon>Chordata</taxon>
        <taxon>Craniata</taxon>
        <taxon>Vertebrata</taxon>
        <taxon>Euteleostomi</taxon>
        <taxon>Actinopterygii</taxon>
        <taxon>Neopterygii</taxon>
        <taxon>Teleostei</taxon>
        <taxon>Neoteleostei</taxon>
        <taxon>Acanthomorphata</taxon>
        <taxon>Eupercaria</taxon>
        <taxon>Perciformes</taxon>
        <taxon>Percoidei</taxon>
        <taxon>Percidae</taxon>
        <taxon>Percinae</taxon>
        <taxon>Perca</taxon>
    </lineage>
</organism>
<sequence length="629" mass="69809">MAYRESRGSRILLSLGLLVFASSFCHCTKLTKLKALDELRENSTLGKSQAKAGDLRYGRLLIGQNSLPDDKLNGTKATKNFWDVDTDYQEDMGWGNPEQLQRLGYGFSKPDNAAVERLLLMDPKVECTGDSMKLQVQNAASTPGSLFFVDRGSLMSPLALSKLPPSCGYNIRSTRRDLVLVAPYDGCFVVLEEDSYVLPIRWLGLNVRMSCPLMPSSPNPPMVTCHAEGMVVKTGWTVSIAEININLNGNWEPLMKASSRCGFSVVVHPEGVVISVHYTPCMEIKDGMYTLELAGEGETKMSCPPLPWPPASGAPQQQPFYPQLEAEKQTAEPRPVWTKAPQGSEPVNPVLQYNKPSPMQQNGQLAWDINNSSGPDFMSHIGKYLNQQQNTPKAGELQQSNEASKSRLMHPKVKSETDRPLVPYNMLQDAKAQTYDKLTPNNASQPEDQQTVHSYVEPKSYVLLQHGPPDRGSNHSNESPLPSRDLVYDADLKAQNLARHHSSKLQDSQNVKPPQNPQHPKMLGQEMSHPLLDVNYIPRPDDKSSLPFISLDDPHSVPLPQDPFVNGAHLNPKFKDFWRPMTPLGSSQSIEPHVLVKAFQQSSAADQQADGLNQPNQPILQRGGNQRQK</sequence>
<feature type="region of interest" description="Disordered" evidence="1">
    <location>
        <begin position="499"/>
        <end position="524"/>
    </location>
</feature>
<proteinExistence type="predicted"/>
<comment type="caution">
    <text evidence="2">The sequence shown here is derived from an EMBL/GenBank/DDBJ whole genome shotgun (WGS) entry which is preliminary data.</text>
</comment>
<evidence type="ECO:0000256" key="1">
    <source>
        <dbReference type="SAM" id="MobiDB-lite"/>
    </source>
</evidence>
<feature type="compositionally biased region" description="Polar residues" evidence="1">
    <location>
        <begin position="389"/>
        <end position="403"/>
    </location>
</feature>
<evidence type="ECO:0000313" key="3">
    <source>
        <dbReference type="Proteomes" id="UP000295070"/>
    </source>
</evidence>
<dbReference type="Proteomes" id="UP000295070">
    <property type="component" value="Chromosome 12"/>
</dbReference>
<feature type="region of interest" description="Disordered" evidence="1">
    <location>
        <begin position="463"/>
        <end position="484"/>
    </location>
</feature>
<feature type="compositionally biased region" description="Polar residues" evidence="1">
    <location>
        <begin position="611"/>
        <end position="629"/>
    </location>
</feature>
<accession>A0A484CQ20</accession>
<dbReference type="EMBL" id="SCKG01000012">
    <property type="protein sequence ID" value="TDH06010.1"/>
    <property type="molecule type" value="Genomic_DNA"/>
</dbReference>
<keyword evidence="3" id="KW-1185">Reference proteome</keyword>
<protein>
    <recommendedName>
        <fullName evidence="4">ZP domain-containing protein</fullName>
    </recommendedName>
</protein>
<evidence type="ECO:0000313" key="2">
    <source>
        <dbReference type="EMBL" id="TDH06010.1"/>
    </source>
</evidence>
<evidence type="ECO:0008006" key="4">
    <source>
        <dbReference type="Google" id="ProtNLM"/>
    </source>
</evidence>
<dbReference type="STRING" id="8167.A0A484CQ20"/>
<reference evidence="2 3" key="1">
    <citation type="submission" date="2019-01" db="EMBL/GenBank/DDBJ databases">
        <title>A chromosome-scale genome assembly of the yellow perch, Perca flavescens.</title>
        <authorList>
            <person name="Feron R."/>
            <person name="Morvezen R."/>
            <person name="Bestin A."/>
            <person name="Haffray P."/>
            <person name="Klopp C."/>
            <person name="Zahm M."/>
            <person name="Cabau C."/>
            <person name="Roques C."/>
            <person name="Donnadieu C."/>
            <person name="Bouchez O."/>
            <person name="Christie M."/>
            <person name="Larson W."/>
            <person name="Guiguen Y."/>
        </authorList>
    </citation>
    <scope>NUCLEOTIDE SEQUENCE [LARGE SCALE GENOMIC DNA]</scope>
    <source>
        <strain evidence="2">YP-PL-M2</strain>
        <tissue evidence="2">Blood</tissue>
    </source>
</reference>
<dbReference type="AlphaFoldDB" id="A0A484CQ20"/>
<feature type="region of interest" description="Disordered" evidence="1">
    <location>
        <begin position="389"/>
        <end position="422"/>
    </location>
</feature>
<feature type="region of interest" description="Disordered" evidence="1">
    <location>
        <begin position="601"/>
        <end position="629"/>
    </location>
</feature>
<feature type="region of interest" description="Disordered" evidence="1">
    <location>
        <begin position="327"/>
        <end position="347"/>
    </location>
</feature>
<gene>
    <name evidence="2" type="ORF">EPR50_G00128550</name>
</gene>
<name>A0A484CQ20_PERFV</name>
<feature type="compositionally biased region" description="Low complexity" evidence="1">
    <location>
        <begin position="601"/>
        <end position="610"/>
    </location>
</feature>